<dbReference type="Pfam" id="PF08685">
    <property type="entry name" value="GON"/>
    <property type="match status" value="1"/>
</dbReference>
<dbReference type="SUPFAM" id="SSF57414">
    <property type="entry name" value="Hairpin loop containing domain-like"/>
    <property type="match status" value="1"/>
</dbReference>
<sequence>MMSPNGVAIVSFMFWILVGTGVQVKGNMCFKPELYQNMRIGEKLSGEPMVIYQAGGLLDCYRQCGLYSLCQSFNYDVETRQCELIALNNSIAEPVVNNIIMEVPNRHGQLFGSCENHVCPNNTICQVEGSNYSCVVVGCNGNPDIQNVNITSFEAKSLWLFNETVLYACEAGYYPSLNATCSMTGTWSPFECLPFHGCGQRSICGGNSTVEGEYWVFSRSLDAWVKTYCRSGASVEFLTLRNINTFSTPIFLKDPITCAQVHADPLLPSMGYTQFQKLRVFVFQKKLRGDIFRFSNSTFRKQPFGSAGDCVDNDVNDTNSDCGLIGRFVINTNGTGLRIKSSVTWETWGVGGRVGNITRSQDGHRIEGNCGSVVGCGGCQPTELLIEVDPNNTPPLDSATLIKCKAVVTSPSTK</sequence>
<keyword evidence="2" id="KW-1015">Disulfide bond</keyword>
<dbReference type="CDD" id="cd00033">
    <property type="entry name" value="CCP"/>
    <property type="match status" value="1"/>
</dbReference>
<accession>A0AAN8PR45</accession>
<keyword evidence="8" id="KW-1185">Reference proteome</keyword>
<feature type="signal peptide" evidence="4">
    <location>
        <begin position="1"/>
        <end position="21"/>
    </location>
</feature>
<evidence type="ECO:0000256" key="1">
    <source>
        <dbReference type="ARBA" id="ARBA00022723"/>
    </source>
</evidence>
<evidence type="ECO:0000313" key="8">
    <source>
        <dbReference type="Proteomes" id="UP001347796"/>
    </source>
</evidence>
<dbReference type="Pfam" id="PF00024">
    <property type="entry name" value="PAN_1"/>
    <property type="match status" value="1"/>
</dbReference>
<evidence type="ECO:0000313" key="7">
    <source>
        <dbReference type="EMBL" id="KAK6175260.1"/>
    </source>
</evidence>
<dbReference type="PROSITE" id="PS50923">
    <property type="entry name" value="SUSHI"/>
    <property type="match status" value="1"/>
</dbReference>
<dbReference type="GO" id="GO:0004222">
    <property type="term" value="F:metalloendopeptidase activity"/>
    <property type="evidence" value="ECO:0007669"/>
    <property type="project" value="InterPro"/>
</dbReference>
<protein>
    <recommendedName>
        <fullName evidence="9">Sushi domain-containing protein</fullName>
    </recommendedName>
</protein>
<dbReference type="InterPro" id="IPR035976">
    <property type="entry name" value="Sushi/SCR/CCP_sf"/>
</dbReference>
<feature type="chain" id="PRO_5042845238" description="Sushi domain-containing protein" evidence="4">
    <location>
        <begin position="22"/>
        <end position="414"/>
    </location>
</feature>
<evidence type="ECO:0000256" key="2">
    <source>
        <dbReference type="ARBA" id="ARBA00023157"/>
    </source>
</evidence>
<dbReference type="GO" id="GO:0008270">
    <property type="term" value="F:zinc ion binding"/>
    <property type="evidence" value="ECO:0007669"/>
    <property type="project" value="InterPro"/>
</dbReference>
<name>A0AAN8PR45_PATCE</name>
<keyword evidence="1" id="KW-0479">Metal-binding</keyword>
<keyword evidence="3" id="KW-0768">Sushi</keyword>
<evidence type="ECO:0000256" key="3">
    <source>
        <dbReference type="PROSITE-ProRule" id="PRU00302"/>
    </source>
</evidence>
<dbReference type="EMBL" id="JAZGQO010000010">
    <property type="protein sequence ID" value="KAK6175260.1"/>
    <property type="molecule type" value="Genomic_DNA"/>
</dbReference>
<dbReference type="InterPro" id="IPR003609">
    <property type="entry name" value="Pan_app"/>
</dbReference>
<evidence type="ECO:0000259" key="6">
    <source>
        <dbReference type="PROSITE" id="PS51046"/>
    </source>
</evidence>
<evidence type="ECO:0008006" key="9">
    <source>
        <dbReference type="Google" id="ProtNLM"/>
    </source>
</evidence>
<comment type="caution">
    <text evidence="7">The sequence shown here is derived from an EMBL/GenBank/DDBJ whole genome shotgun (WGS) entry which is preliminary data.</text>
</comment>
<feature type="domain" description="GON" evidence="6">
    <location>
        <begin position="173"/>
        <end position="389"/>
    </location>
</feature>
<organism evidence="7 8">
    <name type="scientific">Patella caerulea</name>
    <name type="common">Rayed Mediterranean limpet</name>
    <dbReference type="NCBI Taxonomy" id="87958"/>
    <lineage>
        <taxon>Eukaryota</taxon>
        <taxon>Metazoa</taxon>
        <taxon>Spiralia</taxon>
        <taxon>Lophotrochozoa</taxon>
        <taxon>Mollusca</taxon>
        <taxon>Gastropoda</taxon>
        <taxon>Patellogastropoda</taxon>
        <taxon>Patelloidea</taxon>
        <taxon>Patellidae</taxon>
        <taxon>Patella</taxon>
    </lineage>
</organism>
<dbReference type="SUPFAM" id="SSF57535">
    <property type="entry name" value="Complement control module/SCR domain"/>
    <property type="match status" value="1"/>
</dbReference>
<evidence type="ECO:0000256" key="4">
    <source>
        <dbReference type="SAM" id="SignalP"/>
    </source>
</evidence>
<dbReference type="Gene3D" id="2.10.70.10">
    <property type="entry name" value="Complement Module, domain 1"/>
    <property type="match status" value="1"/>
</dbReference>
<dbReference type="PROSITE" id="PS51046">
    <property type="entry name" value="GON"/>
    <property type="match status" value="1"/>
</dbReference>
<feature type="domain" description="Sushi" evidence="5">
    <location>
        <begin position="137"/>
        <end position="194"/>
    </location>
</feature>
<keyword evidence="4" id="KW-0732">Signal</keyword>
<dbReference type="AlphaFoldDB" id="A0AAN8PR45"/>
<proteinExistence type="predicted"/>
<dbReference type="InterPro" id="IPR000436">
    <property type="entry name" value="Sushi_SCR_CCP_dom"/>
</dbReference>
<gene>
    <name evidence="7" type="ORF">SNE40_013758</name>
</gene>
<dbReference type="Pfam" id="PF00084">
    <property type="entry name" value="Sushi"/>
    <property type="match status" value="1"/>
</dbReference>
<comment type="caution">
    <text evidence="3">Lacks conserved residue(s) required for the propagation of feature annotation.</text>
</comment>
<evidence type="ECO:0000259" key="5">
    <source>
        <dbReference type="PROSITE" id="PS50923"/>
    </source>
</evidence>
<dbReference type="Proteomes" id="UP001347796">
    <property type="component" value="Unassembled WGS sequence"/>
</dbReference>
<dbReference type="InterPro" id="IPR012314">
    <property type="entry name" value="Pept_M12B_GON-ADAMTSs"/>
</dbReference>
<reference evidence="7 8" key="1">
    <citation type="submission" date="2024-01" db="EMBL/GenBank/DDBJ databases">
        <title>The genome of the rayed Mediterranean limpet Patella caerulea (Linnaeus, 1758).</title>
        <authorList>
            <person name="Anh-Thu Weber A."/>
            <person name="Halstead-Nussloch G."/>
        </authorList>
    </citation>
    <scope>NUCLEOTIDE SEQUENCE [LARGE SCALE GENOMIC DNA]</scope>
    <source>
        <strain evidence="7">AATW-2023a</strain>
        <tissue evidence="7">Whole specimen</tissue>
    </source>
</reference>